<dbReference type="PANTHER" id="PTHR35936:SF17">
    <property type="entry name" value="ARGININE-BINDING EXTRACELLULAR PROTEIN ARTP"/>
    <property type="match status" value="1"/>
</dbReference>
<evidence type="ECO:0000313" key="4">
    <source>
        <dbReference type="EMBL" id="RAI41419.1"/>
    </source>
</evidence>
<accession>A0A327KR98</accession>
<feature type="chain" id="PRO_5016255845" description="Solute-binding protein family 3/N-terminal domain-containing protein" evidence="2">
    <location>
        <begin position="19"/>
        <end position="288"/>
    </location>
</feature>
<dbReference type="InterPro" id="IPR001638">
    <property type="entry name" value="Solute-binding_3/MltF_N"/>
</dbReference>
<evidence type="ECO:0000256" key="1">
    <source>
        <dbReference type="ARBA" id="ARBA00022729"/>
    </source>
</evidence>
<evidence type="ECO:0000256" key="2">
    <source>
        <dbReference type="SAM" id="SignalP"/>
    </source>
</evidence>
<dbReference type="SUPFAM" id="SSF53850">
    <property type="entry name" value="Periplasmic binding protein-like II"/>
    <property type="match status" value="1"/>
</dbReference>
<proteinExistence type="predicted"/>
<organism evidence="4 5">
    <name type="scientific">Rhodoplanes roseus</name>
    <dbReference type="NCBI Taxonomy" id="29409"/>
    <lineage>
        <taxon>Bacteria</taxon>
        <taxon>Pseudomonadati</taxon>
        <taxon>Pseudomonadota</taxon>
        <taxon>Alphaproteobacteria</taxon>
        <taxon>Hyphomicrobiales</taxon>
        <taxon>Nitrobacteraceae</taxon>
        <taxon>Rhodoplanes</taxon>
    </lineage>
</organism>
<keyword evidence="5" id="KW-1185">Reference proteome</keyword>
<evidence type="ECO:0000259" key="3">
    <source>
        <dbReference type="SMART" id="SM00062"/>
    </source>
</evidence>
<feature type="domain" description="Solute-binding protein family 3/N-terminal" evidence="3">
    <location>
        <begin position="42"/>
        <end position="269"/>
    </location>
</feature>
<dbReference type="RefSeq" id="WP_111421095.1">
    <property type="nucleotide sequence ID" value="NZ_NPEX01000190.1"/>
</dbReference>
<dbReference type="AlphaFoldDB" id="A0A327KR98"/>
<dbReference type="Gene3D" id="3.40.190.10">
    <property type="entry name" value="Periplasmic binding protein-like II"/>
    <property type="match status" value="2"/>
</dbReference>
<dbReference type="SMART" id="SM00062">
    <property type="entry name" value="PBPb"/>
    <property type="match status" value="1"/>
</dbReference>
<evidence type="ECO:0000313" key="5">
    <source>
        <dbReference type="Proteomes" id="UP000249130"/>
    </source>
</evidence>
<dbReference type="PANTHER" id="PTHR35936">
    <property type="entry name" value="MEMBRANE-BOUND LYTIC MUREIN TRANSGLYCOSYLASE F"/>
    <property type="match status" value="1"/>
</dbReference>
<reference evidence="4 5" key="1">
    <citation type="submission" date="2017-07" db="EMBL/GenBank/DDBJ databases">
        <title>Draft Genome Sequences of Select Purple Nonsulfur Bacteria.</title>
        <authorList>
            <person name="Lasarre B."/>
            <person name="Mckinlay J.B."/>
        </authorList>
    </citation>
    <scope>NUCLEOTIDE SEQUENCE [LARGE SCALE GENOMIC DNA]</scope>
    <source>
        <strain evidence="4 5">DSM 5909</strain>
    </source>
</reference>
<feature type="signal peptide" evidence="2">
    <location>
        <begin position="1"/>
        <end position="18"/>
    </location>
</feature>
<dbReference type="Pfam" id="PF00497">
    <property type="entry name" value="SBP_bac_3"/>
    <property type="match status" value="1"/>
</dbReference>
<dbReference type="EMBL" id="NPEX01000190">
    <property type="protein sequence ID" value="RAI41419.1"/>
    <property type="molecule type" value="Genomic_DNA"/>
</dbReference>
<comment type="caution">
    <text evidence="4">The sequence shown here is derived from an EMBL/GenBank/DDBJ whole genome shotgun (WGS) entry which is preliminary data.</text>
</comment>
<gene>
    <name evidence="4" type="ORF">CH341_21745</name>
</gene>
<dbReference type="CDD" id="cd01004">
    <property type="entry name" value="PBP2_MidA_like"/>
    <property type="match status" value="1"/>
</dbReference>
<protein>
    <recommendedName>
        <fullName evidence="3">Solute-binding protein family 3/N-terminal domain-containing protein</fullName>
    </recommendedName>
</protein>
<name>A0A327KR98_9BRAD</name>
<keyword evidence="1 2" id="KW-0732">Signal</keyword>
<dbReference type="OrthoDB" id="9768183at2"/>
<dbReference type="PROSITE" id="PS51257">
    <property type="entry name" value="PROKAR_LIPOPROTEIN"/>
    <property type="match status" value="1"/>
</dbReference>
<sequence length="288" mass="30444">MNRRSLLCFVFSAACVFAHPGAARSETELTRLLPQDVRSAGVLKIGGPTAIAPYVFVDDKGQTKGVIVDLISAVSKKLGVGVQFNNISYSALIPALGAGRVDVGIGTFTDTPAREEQIDFVDYIKTNMVLMGRPETRAKIQSIADLCGSTGATPSGSTSEILMLGQVEKCKAEGRPRMTVLVVPTPAEAQLQVETGRAAAFVQAYGVGIGIEASNQNVVILGKPFRTEYHGAGVRKGNKQLADALMAGFKAIMDDGTYAEILKAYRLDSLALSEPVLNGATSKPLPVE</sequence>
<dbReference type="Proteomes" id="UP000249130">
    <property type="component" value="Unassembled WGS sequence"/>
</dbReference>